<feature type="domain" description="Amidohydrolase 3" evidence="1">
    <location>
        <begin position="53"/>
        <end position="495"/>
    </location>
</feature>
<dbReference type="Proteomes" id="UP000182126">
    <property type="component" value="Chromosome I"/>
</dbReference>
<dbReference type="PANTHER" id="PTHR22642:SF2">
    <property type="entry name" value="PROTEIN LONG AFTER FAR-RED 3"/>
    <property type="match status" value="1"/>
</dbReference>
<dbReference type="eggNOG" id="COG1574">
    <property type="taxonomic scope" value="Bacteria"/>
</dbReference>
<dbReference type="InterPro" id="IPR032466">
    <property type="entry name" value="Metal_Hydrolase"/>
</dbReference>
<dbReference type="GO" id="GO:0016810">
    <property type="term" value="F:hydrolase activity, acting on carbon-nitrogen (but not peptide) bonds"/>
    <property type="evidence" value="ECO:0007669"/>
    <property type="project" value="InterPro"/>
</dbReference>
<accession>A0A1H1LUY0</accession>
<dbReference type="Gene3D" id="3.10.310.70">
    <property type="match status" value="1"/>
</dbReference>
<reference evidence="2 3" key="1">
    <citation type="submission" date="2016-10" db="EMBL/GenBank/DDBJ databases">
        <authorList>
            <person name="de Groot N.N."/>
        </authorList>
    </citation>
    <scope>NUCLEOTIDE SEQUENCE [LARGE SCALE GENOMIC DNA]</scope>
    <source>
        <strain evidence="2 3">DSM 15019</strain>
    </source>
</reference>
<dbReference type="GeneID" id="36299731"/>
<gene>
    <name evidence="2" type="ORF">SAMN04489809_0278</name>
</gene>
<organism evidence="2 3">
    <name type="scientific">Microbacterium paraoxydans</name>
    <dbReference type="NCBI Taxonomy" id="199592"/>
    <lineage>
        <taxon>Bacteria</taxon>
        <taxon>Bacillati</taxon>
        <taxon>Actinomycetota</taxon>
        <taxon>Actinomycetes</taxon>
        <taxon>Micrococcales</taxon>
        <taxon>Microbacteriaceae</taxon>
        <taxon>Microbacterium</taxon>
    </lineage>
</organism>
<dbReference type="Gene3D" id="2.30.40.10">
    <property type="entry name" value="Urease, subunit C, domain 1"/>
    <property type="match status" value="1"/>
</dbReference>
<evidence type="ECO:0000313" key="3">
    <source>
        <dbReference type="Proteomes" id="UP000182126"/>
    </source>
</evidence>
<protein>
    <recommendedName>
        <fullName evidence="1">Amidohydrolase 3 domain-containing protein</fullName>
    </recommendedName>
</protein>
<dbReference type="RefSeq" id="WP_060922000.1">
    <property type="nucleotide sequence ID" value="NZ_LT629770.1"/>
</dbReference>
<dbReference type="PANTHER" id="PTHR22642">
    <property type="entry name" value="IMIDAZOLONEPROPIONASE"/>
    <property type="match status" value="1"/>
</dbReference>
<dbReference type="InterPro" id="IPR013108">
    <property type="entry name" value="Amidohydro_3"/>
</dbReference>
<dbReference type="AlphaFoldDB" id="A0A1H1LUY0"/>
<evidence type="ECO:0000259" key="1">
    <source>
        <dbReference type="Pfam" id="PF07969"/>
    </source>
</evidence>
<dbReference type="SUPFAM" id="SSF51556">
    <property type="entry name" value="Metallo-dependent hydrolases"/>
    <property type="match status" value="1"/>
</dbReference>
<name>A0A1H1LUY0_9MICO</name>
<dbReference type="InterPro" id="IPR011059">
    <property type="entry name" value="Metal-dep_hydrolase_composite"/>
</dbReference>
<dbReference type="EMBL" id="LT629770">
    <property type="protein sequence ID" value="SDR77825.1"/>
    <property type="molecule type" value="Genomic_DNA"/>
</dbReference>
<proteinExistence type="predicted"/>
<evidence type="ECO:0000313" key="2">
    <source>
        <dbReference type="EMBL" id="SDR77825.1"/>
    </source>
</evidence>
<sequence>MSALGVEVGTVRAVRPVGPGREFLLDDEPVDLHLADGRIVDIAPTGALPARGEVIEADGAWAVPGLWDNHVHTVQWALAAERVPLGEADSAAGAARLMRDAPVLPDGRRIGAGFRDALWPDRPSVAALDAETGVVPTYLINADVHSVWLNSAALAREGFRADDGLLREEDAFEISRRLNAVDPAHSDEAVIRAGAAAAARGVTGLVDFDMAWNADAWPRRILAGFAAHRVEFAFYPADLDRAITTGLRTGERLAVSDPTGLVGSLVRVGSLKVISDGSLGTRTAACSHSYPGDPANYGVLTVPPEELTALLTTAAGAGIEAAVHAIGDRAVTAALDAFGASGATGSMEHAQLVRHADLTRFARLGVRASVQPQHAVDDRDLVEHHWAEQTAIGYPLASLLSAGAEVRFGSDAPVAPLDPWHAISAAVWRTDDDRAAWHPEERVTLEQALEASVRTSLRPGQGADIVILGSDPRTADATGLRTMPVTTTLLGGRLTHVA</sequence>
<dbReference type="SUPFAM" id="SSF51338">
    <property type="entry name" value="Composite domain of metallo-dependent hydrolases"/>
    <property type="match status" value="1"/>
</dbReference>
<dbReference type="Gene3D" id="3.20.20.140">
    <property type="entry name" value="Metal-dependent hydrolases"/>
    <property type="match status" value="1"/>
</dbReference>
<dbReference type="Pfam" id="PF07969">
    <property type="entry name" value="Amidohydro_3"/>
    <property type="match status" value="1"/>
</dbReference>